<comment type="caution">
    <text evidence="8">The sequence shown here is derived from an EMBL/GenBank/DDBJ whole genome shotgun (WGS) entry which is preliminary data.</text>
</comment>
<feature type="transmembrane region" description="Helical" evidence="6">
    <location>
        <begin position="338"/>
        <end position="360"/>
    </location>
</feature>
<dbReference type="CDD" id="cd17316">
    <property type="entry name" value="MFS_SV2_like"/>
    <property type="match status" value="1"/>
</dbReference>
<feature type="transmembrane region" description="Helical" evidence="6">
    <location>
        <begin position="144"/>
        <end position="165"/>
    </location>
</feature>
<evidence type="ECO:0000256" key="2">
    <source>
        <dbReference type="ARBA" id="ARBA00022448"/>
    </source>
</evidence>
<dbReference type="InterPro" id="IPR005828">
    <property type="entry name" value="MFS_sugar_transport-like"/>
</dbReference>
<dbReference type="EMBL" id="LJJR01000008">
    <property type="protein sequence ID" value="KPD32329.1"/>
    <property type="molecule type" value="Genomic_DNA"/>
</dbReference>
<dbReference type="PATRIC" id="fig|37636.3.peg.2574"/>
<protein>
    <submittedName>
        <fullName evidence="8">MFS transporter</fullName>
    </submittedName>
</protein>
<feature type="transmembrane region" description="Helical" evidence="6">
    <location>
        <begin position="53"/>
        <end position="73"/>
    </location>
</feature>
<evidence type="ECO:0000256" key="6">
    <source>
        <dbReference type="SAM" id="Phobius"/>
    </source>
</evidence>
<gene>
    <name evidence="8" type="ORF">AN926_04165</name>
</gene>
<keyword evidence="4 6" id="KW-1133">Transmembrane helix</keyword>
<dbReference type="PANTHER" id="PTHR23511">
    <property type="entry name" value="SYNAPTIC VESICLE GLYCOPROTEIN 2"/>
    <property type="match status" value="1"/>
</dbReference>
<dbReference type="PROSITE" id="PS00216">
    <property type="entry name" value="SUGAR_TRANSPORT_1"/>
    <property type="match status" value="2"/>
</dbReference>
<dbReference type="SUPFAM" id="SSF103473">
    <property type="entry name" value="MFS general substrate transporter"/>
    <property type="match status" value="1"/>
</dbReference>
<evidence type="ECO:0000256" key="1">
    <source>
        <dbReference type="ARBA" id="ARBA00004141"/>
    </source>
</evidence>
<dbReference type="PROSITE" id="PS00217">
    <property type="entry name" value="SUGAR_TRANSPORT_2"/>
    <property type="match status" value="1"/>
</dbReference>
<feature type="transmembrane region" description="Helical" evidence="6">
    <location>
        <begin position="372"/>
        <end position="391"/>
    </location>
</feature>
<evidence type="ECO:0000313" key="9">
    <source>
        <dbReference type="Proteomes" id="UP000053099"/>
    </source>
</evidence>
<dbReference type="Proteomes" id="UP000053099">
    <property type="component" value="Unassembled WGS sequence"/>
</dbReference>
<feature type="transmembrane region" description="Helical" evidence="6">
    <location>
        <begin position="403"/>
        <end position="423"/>
    </location>
</feature>
<organism evidence="8 9">
    <name type="scientific">Thermus scotoductus</name>
    <dbReference type="NCBI Taxonomy" id="37636"/>
    <lineage>
        <taxon>Bacteria</taxon>
        <taxon>Thermotogati</taxon>
        <taxon>Deinococcota</taxon>
        <taxon>Deinococci</taxon>
        <taxon>Thermales</taxon>
        <taxon>Thermaceae</taxon>
        <taxon>Thermus</taxon>
    </lineage>
</organism>
<feature type="transmembrane region" description="Helical" evidence="6">
    <location>
        <begin position="85"/>
        <end position="104"/>
    </location>
</feature>
<dbReference type="InterPro" id="IPR036259">
    <property type="entry name" value="MFS_trans_sf"/>
</dbReference>
<dbReference type="PANTHER" id="PTHR23511:SF34">
    <property type="entry name" value="SYNAPTIC VESICLE GLYCOPROTEIN 2"/>
    <property type="match status" value="1"/>
</dbReference>
<feature type="transmembrane region" description="Helical" evidence="6">
    <location>
        <begin position="313"/>
        <end position="332"/>
    </location>
</feature>
<keyword evidence="3 6" id="KW-0812">Transmembrane</keyword>
<evidence type="ECO:0000313" key="8">
    <source>
        <dbReference type="EMBL" id="KPD32329.1"/>
    </source>
</evidence>
<evidence type="ECO:0000256" key="4">
    <source>
        <dbReference type="ARBA" id="ARBA00022989"/>
    </source>
</evidence>
<feature type="domain" description="Major facilitator superfamily (MFS) profile" evidence="7">
    <location>
        <begin position="19"/>
        <end position="426"/>
    </location>
</feature>
<dbReference type="GeneID" id="93866897"/>
<dbReference type="InterPro" id="IPR005829">
    <property type="entry name" value="Sugar_transporter_CS"/>
</dbReference>
<evidence type="ECO:0000256" key="5">
    <source>
        <dbReference type="ARBA" id="ARBA00023136"/>
    </source>
</evidence>
<keyword evidence="2" id="KW-0813">Transport</keyword>
<dbReference type="Gene3D" id="1.20.1250.20">
    <property type="entry name" value="MFS general substrate transporter like domains"/>
    <property type="match status" value="1"/>
</dbReference>
<keyword evidence="5 6" id="KW-0472">Membrane</keyword>
<reference evidence="8 9" key="1">
    <citation type="submission" date="2015-09" db="EMBL/GenBank/DDBJ databases">
        <title>Draft genome sequence of Thermus scotoductus strain K1 isolated from a geothermal spring in Nagorno-Karabakh, Armenia.</title>
        <authorList>
            <person name="Saghatelyan A."/>
            <person name="Poghosyan L."/>
            <person name="Panosyan H."/>
            <person name="Birkeland N.-K."/>
        </authorList>
    </citation>
    <scope>NUCLEOTIDE SEQUENCE [LARGE SCALE GENOMIC DNA]</scope>
    <source>
        <strain evidence="8 9">K1</strain>
    </source>
</reference>
<dbReference type="Pfam" id="PF00083">
    <property type="entry name" value="Sugar_tr"/>
    <property type="match status" value="1"/>
</dbReference>
<dbReference type="GO" id="GO:0022857">
    <property type="term" value="F:transmembrane transporter activity"/>
    <property type="evidence" value="ECO:0007669"/>
    <property type="project" value="InterPro"/>
</dbReference>
<feature type="transmembrane region" description="Helical" evidence="6">
    <location>
        <begin position="250"/>
        <end position="275"/>
    </location>
</feature>
<dbReference type="InterPro" id="IPR020846">
    <property type="entry name" value="MFS_dom"/>
</dbReference>
<feature type="transmembrane region" description="Helical" evidence="6">
    <location>
        <begin position="20"/>
        <end position="41"/>
    </location>
</feature>
<name>A0A0N1KPT6_THESC</name>
<accession>A0A0N1KPT6</accession>
<dbReference type="GO" id="GO:0016020">
    <property type="term" value="C:membrane"/>
    <property type="evidence" value="ECO:0007669"/>
    <property type="project" value="UniProtKB-SubCell"/>
</dbReference>
<feature type="transmembrane region" description="Helical" evidence="6">
    <location>
        <begin position="287"/>
        <end position="306"/>
    </location>
</feature>
<dbReference type="RefSeq" id="WP_019550915.1">
    <property type="nucleotide sequence ID" value="NZ_DAHVNI010000043.1"/>
</dbReference>
<proteinExistence type="predicted"/>
<dbReference type="AlphaFoldDB" id="A0A0N1KPT6"/>
<sequence length="433" mass="45859">MDPIARLDRLPLGRPHLRLLFLLGLGWALDAMDVGLIGFTLPALTREFGLSPVQAGLLGSVGLLGMLLGAALGGRLADRLGRKAVIGYSLFLAGLGSLLTALAPSLAWVFLFRFLTGLGLGAELPVAASLMAEWSPLRLRGRMVVLLEAFWAVGWLLAALLGYLLVPEYGWRLAFLAGALPALYAAYLRLSLPESPRWLMARGRVGEAEALVRAWEGAFAGPLPEPKAAEVPRPLPYGALFRPPYGRRTLFIALAWLTLNAGYYGAFIWLPSLLVAQGYTLVRSLEYVLLITLAQLPGYLLAAFLVERVGRRPVLVGFLGLSALFAYLLGQAGSPGEILLFGSLLSFFNLGAWGAIYAYTPELFPTALRGSGAGLAAALGRVGGILAPYLTGLLLSPLGPGGVLALHGGLLLLAGLFALLVGVETRGRALEGV</sequence>
<feature type="transmembrane region" description="Helical" evidence="6">
    <location>
        <begin position="171"/>
        <end position="190"/>
    </location>
</feature>
<feature type="transmembrane region" description="Helical" evidence="6">
    <location>
        <begin position="110"/>
        <end position="132"/>
    </location>
</feature>
<comment type="subcellular location">
    <subcellularLocation>
        <location evidence="1">Membrane</location>
        <topology evidence="1">Multi-pass membrane protein</topology>
    </subcellularLocation>
</comment>
<evidence type="ECO:0000256" key="3">
    <source>
        <dbReference type="ARBA" id="ARBA00022692"/>
    </source>
</evidence>
<dbReference type="PROSITE" id="PS50850">
    <property type="entry name" value="MFS"/>
    <property type="match status" value="1"/>
</dbReference>
<evidence type="ECO:0000259" key="7">
    <source>
        <dbReference type="PROSITE" id="PS50850"/>
    </source>
</evidence>